<evidence type="ECO:0000313" key="1">
    <source>
        <dbReference type="EMBL" id="EHQ36689.1"/>
    </source>
</evidence>
<keyword evidence="2" id="KW-1185">Reference proteome</keyword>
<reference evidence="1 2" key="1">
    <citation type="submission" date="2011-10" db="EMBL/GenBank/DDBJ databases">
        <title>The Improved High-Quality Draft genome of Methanoplanus limicola DSM 2279.</title>
        <authorList>
            <consortium name="US DOE Joint Genome Institute (JGI-PGF)"/>
            <person name="Lucas S."/>
            <person name="Copeland A."/>
            <person name="Lapidus A."/>
            <person name="Glavina del Rio T."/>
            <person name="Dalin E."/>
            <person name="Tice H."/>
            <person name="Bruce D."/>
            <person name="Goodwin L."/>
            <person name="Pitluck S."/>
            <person name="Peters L."/>
            <person name="Mikhailova N."/>
            <person name="Lu M."/>
            <person name="Kyrpides N."/>
            <person name="Mavromatis K."/>
            <person name="Ivanova N."/>
            <person name="Markowitz V."/>
            <person name="Cheng J.-F."/>
            <person name="Hugenholtz P."/>
            <person name="Woyke T."/>
            <person name="Wu D."/>
            <person name="Wirth R."/>
            <person name="Brambilla E.-M."/>
            <person name="Klenk H.-P."/>
            <person name="Eisen J.A."/>
        </authorList>
    </citation>
    <scope>NUCLEOTIDE SEQUENCE [LARGE SCALE GENOMIC DNA]</scope>
    <source>
        <strain evidence="1 2">DSM 2279</strain>
    </source>
</reference>
<dbReference type="STRING" id="937775.Metlim_2648"/>
<dbReference type="Pfam" id="PF04007">
    <property type="entry name" value="DUF354"/>
    <property type="match status" value="1"/>
</dbReference>
<evidence type="ECO:0008006" key="3">
    <source>
        <dbReference type="Google" id="ProtNLM"/>
    </source>
</evidence>
<dbReference type="Proteomes" id="UP000005741">
    <property type="component" value="Chromosome"/>
</dbReference>
<accession>H1Z4E1</accession>
<dbReference type="InterPro" id="IPR007152">
    <property type="entry name" value="DUF354"/>
</dbReference>
<evidence type="ECO:0000313" key="2">
    <source>
        <dbReference type="Proteomes" id="UP000005741"/>
    </source>
</evidence>
<proteinExistence type="predicted"/>
<dbReference type="SUPFAM" id="SSF53756">
    <property type="entry name" value="UDP-Glycosyltransferase/glycogen phosphorylase"/>
    <property type="match status" value="1"/>
</dbReference>
<gene>
    <name evidence="1" type="ORF">Metlim_2648</name>
</gene>
<dbReference type="PIRSF" id="PIRSF005357">
    <property type="entry name" value="UCP005357"/>
    <property type="match status" value="1"/>
</dbReference>
<dbReference type="AlphaFoldDB" id="H1Z4E1"/>
<organism evidence="1 2">
    <name type="scientific">Methanoplanus limicola DSM 2279</name>
    <dbReference type="NCBI Taxonomy" id="937775"/>
    <lineage>
        <taxon>Archaea</taxon>
        <taxon>Methanobacteriati</taxon>
        <taxon>Methanobacteriota</taxon>
        <taxon>Stenosarchaea group</taxon>
        <taxon>Methanomicrobia</taxon>
        <taxon>Methanomicrobiales</taxon>
        <taxon>Methanomicrobiaceae</taxon>
        <taxon>Methanoplanus</taxon>
    </lineage>
</organism>
<protein>
    <recommendedName>
        <fullName evidence="3">DUF354 domain-containing protein</fullName>
    </recommendedName>
</protein>
<dbReference type="OrthoDB" id="185087at2157"/>
<dbReference type="RefSeq" id="WP_004079187.1">
    <property type="nucleotide sequence ID" value="NZ_CM001436.1"/>
</dbReference>
<dbReference type="EMBL" id="CM001436">
    <property type="protein sequence ID" value="EHQ36689.1"/>
    <property type="molecule type" value="Genomic_DNA"/>
</dbReference>
<dbReference type="PATRIC" id="fig|937775.9.peg.2978"/>
<sequence length="349" mass="40587">MRIVIDINHPAQVHFFKNFTLEMKKKGHDILITASKKDLTEDLLKKYKFEYCFLGSYGKSIIKKILNVPIIDIKMYLLVKNFQPDIFLGFGSIRAAHVSKLMGKKCINFDDDEYSYPYYHYFTDTICGFSGFKINGDKVLKINSFKEIAYLHPNYFKPNPELLKKNGIDPYEKFVLVRFVSWNAFHDFGQNGLSAKSKIQLIDELSKNSTIYISSEAPLPKELEKYRLSLPPENIHDLLYYATLLVSDSQTMTTEAAVLGTPAVRTNSFVGNNDMGNFIELEKKYNLIFNCNSNEALIENCINILNFKNVKHEWKIKREKLLEDKSDITKYMIWLIENYPQSINEIKNR</sequence>
<dbReference type="PANTHER" id="PTHR39662">
    <property type="entry name" value="DUF354 DOMAIN-CONTAINING PROTEIN-RELATED"/>
    <property type="match status" value="1"/>
</dbReference>
<dbReference type="PANTHER" id="PTHR39662:SF1">
    <property type="entry name" value="DUF354 DOMAIN-CONTAINING PROTEIN"/>
    <property type="match status" value="1"/>
</dbReference>
<dbReference type="HOGENOM" id="CLU_064233_0_0_2"/>
<dbReference type="InParanoid" id="H1Z4E1"/>
<name>H1Z4E1_9EURY</name>